<dbReference type="Proteomes" id="UP000823900">
    <property type="component" value="Unassembled WGS sequence"/>
</dbReference>
<reference evidence="2" key="2">
    <citation type="submission" date="2021-04" db="EMBL/GenBank/DDBJ databases">
        <authorList>
            <person name="Gilroy R."/>
        </authorList>
    </citation>
    <scope>NUCLEOTIDE SEQUENCE</scope>
    <source>
        <strain evidence="2">CHK178-16964</strain>
    </source>
</reference>
<feature type="transmembrane region" description="Helical" evidence="1">
    <location>
        <begin position="7"/>
        <end position="22"/>
    </location>
</feature>
<keyword evidence="1" id="KW-1133">Transmembrane helix</keyword>
<name>A0A9D2KQQ4_9FIRM</name>
<proteinExistence type="predicted"/>
<evidence type="ECO:0000313" key="3">
    <source>
        <dbReference type="Proteomes" id="UP000823900"/>
    </source>
</evidence>
<feature type="transmembrane region" description="Helical" evidence="1">
    <location>
        <begin position="28"/>
        <end position="45"/>
    </location>
</feature>
<sequence length="46" mass="5444">MDYIVRFSALVIMTFLLLFFATDKWVKYNTWLMAGYMLAAGAIFLW</sequence>
<reference evidence="2" key="1">
    <citation type="journal article" date="2021" name="PeerJ">
        <title>Extensive microbial diversity within the chicken gut microbiome revealed by metagenomics and culture.</title>
        <authorList>
            <person name="Gilroy R."/>
            <person name="Ravi A."/>
            <person name="Getino M."/>
            <person name="Pursley I."/>
            <person name="Horton D.L."/>
            <person name="Alikhan N.F."/>
            <person name="Baker D."/>
            <person name="Gharbi K."/>
            <person name="Hall N."/>
            <person name="Watson M."/>
            <person name="Adriaenssens E.M."/>
            <person name="Foster-Nyarko E."/>
            <person name="Jarju S."/>
            <person name="Secka A."/>
            <person name="Antonio M."/>
            <person name="Oren A."/>
            <person name="Chaudhuri R.R."/>
            <person name="La Ragione R."/>
            <person name="Hildebrand F."/>
            <person name="Pallen M.J."/>
        </authorList>
    </citation>
    <scope>NUCLEOTIDE SEQUENCE</scope>
    <source>
        <strain evidence="2">CHK178-16964</strain>
    </source>
</reference>
<comment type="caution">
    <text evidence="2">The sequence shown here is derived from an EMBL/GenBank/DDBJ whole genome shotgun (WGS) entry which is preliminary data.</text>
</comment>
<keyword evidence="1" id="KW-0472">Membrane</keyword>
<evidence type="ECO:0000256" key="1">
    <source>
        <dbReference type="SAM" id="Phobius"/>
    </source>
</evidence>
<gene>
    <name evidence="2" type="ORF">IAA07_12110</name>
</gene>
<dbReference type="EMBL" id="DWZA01000101">
    <property type="protein sequence ID" value="HJA72296.1"/>
    <property type="molecule type" value="Genomic_DNA"/>
</dbReference>
<organism evidence="2 3">
    <name type="scientific">Candidatus Lachnoclostridium stercoravium</name>
    <dbReference type="NCBI Taxonomy" id="2838633"/>
    <lineage>
        <taxon>Bacteria</taxon>
        <taxon>Bacillati</taxon>
        <taxon>Bacillota</taxon>
        <taxon>Clostridia</taxon>
        <taxon>Lachnospirales</taxon>
        <taxon>Lachnospiraceae</taxon>
    </lineage>
</organism>
<accession>A0A9D2KQQ4</accession>
<keyword evidence="1" id="KW-0812">Transmembrane</keyword>
<dbReference type="AlphaFoldDB" id="A0A9D2KQQ4"/>
<protein>
    <submittedName>
        <fullName evidence="2">Uncharacterized protein</fullName>
    </submittedName>
</protein>
<evidence type="ECO:0000313" key="2">
    <source>
        <dbReference type="EMBL" id="HJA72296.1"/>
    </source>
</evidence>